<dbReference type="Proteomes" id="UP000887159">
    <property type="component" value="Unassembled WGS sequence"/>
</dbReference>
<dbReference type="EMBL" id="BMAU01021387">
    <property type="protein sequence ID" value="GFY29312.1"/>
    <property type="molecule type" value="Genomic_DNA"/>
</dbReference>
<reference evidence="2" key="1">
    <citation type="submission" date="2020-08" db="EMBL/GenBank/DDBJ databases">
        <title>Multicomponent nature underlies the extraordinary mechanical properties of spider dragline silk.</title>
        <authorList>
            <person name="Kono N."/>
            <person name="Nakamura H."/>
            <person name="Mori M."/>
            <person name="Yoshida Y."/>
            <person name="Ohtoshi R."/>
            <person name="Malay A.D."/>
            <person name="Moran D.A.P."/>
            <person name="Tomita M."/>
            <person name="Numata K."/>
            <person name="Arakawa K."/>
        </authorList>
    </citation>
    <scope>NUCLEOTIDE SEQUENCE</scope>
</reference>
<organism evidence="2 3">
    <name type="scientific">Trichonephila clavipes</name>
    <name type="common">Golden silk orbweaver</name>
    <name type="synonym">Nephila clavipes</name>
    <dbReference type="NCBI Taxonomy" id="2585209"/>
    <lineage>
        <taxon>Eukaryota</taxon>
        <taxon>Metazoa</taxon>
        <taxon>Ecdysozoa</taxon>
        <taxon>Arthropoda</taxon>
        <taxon>Chelicerata</taxon>
        <taxon>Arachnida</taxon>
        <taxon>Araneae</taxon>
        <taxon>Araneomorphae</taxon>
        <taxon>Entelegynae</taxon>
        <taxon>Araneoidea</taxon>
        <taxon>Nephilidae</taxon>
        <taxon>Trichonephila</taxon>
    </lineage>
</organism>
<sequence>MHLVDTQVITPVNDNKHEEQSWVQVSAYLVYFGHDVFLVFGSIGGSMVSVGQRRFGRDSALSPVVLRRPVEHAVRFPLFRFLSSGALELKYINEHMSRILTK</sequence>
<evidence type="ECO:0000313" key="2">
    <source>
        <dbReference type="EMBL" id="GFY29312.1"/>
    </source>
</evidence>
<keyword evidence="1" id="KW-0472">Membrane</keyword>
<evidence type="ECO:0000256" key="1">
    <source>
        <dbReference type="SAM" id="Phobius"/>
    </source>
</evidence>
<evidence type="ECO:0000313" key="3">
    <source>
        <dbReference type="Proteomes" id="UP000887159"/>
    </source>
</evidence>
<protein>
    <submittedName>
        <fullName evidence="2">Uncharacterized protein</fullName>
    </submittedName>
</protein>
<gene>
    <name evidence="2" type="ORF">TNCV_4724401</name>
</gene>
<name>A0A8X7BGA9_TRICX</name>
<keyword evidence="1" id="KW-0812">Transmembrane</keyword>
<keyword evidence="3" id="KW-1185">Reference proteome</keyword>
<feature type="transmembrane region" description="Helical" evidence="1">
    <location>
        <begin position="28"/>
        <end position="50"/>
    </location>
</feature>
<dbReference type="AlphaFoldDB" id="A0A8X7BGA9"/>
<proteinExistence type="predicted"/>
<accession>A0A8X7BGA9</accession>
<keyword evidence="1" id="KW-1133">Transmembrane helix</keyword>
<comment type="caution">
    <text evidence="2">The sequence shown here is derived from an EMBL/GenBank/DDBJ whole genome shotgun (WGS) entry which is preliminary data.</text>
</comment>